<accession>A0A9W5N0G6</accession>
<dbReference type="EMBL" id="ACEO02000001">
    <property type="protein sequence ID" value="EFC53239.1"/>
    <property type="molecule type" value="Genomic_DNA"/>
</dbReference>
<keyword evidence="1" id="KW-0812">Transmembrane</keyword>
<gene>
    <name evidence="2" type="ORF">NEISUBOT_03240</name>
</gene>
<evidence type="ECO:0000256" key="1">
    <source>
        <dbReference type="SAM" id="Phobius"/>
    </source>
</evidence>
<evidence type="ECO:0000313" key="3">
    <source>
        <dbReference type="Proteomes" id="UP000004621"/>
    </source>
</evidence>
<name>A0A9W5N0G6_NEISU</name>
<dbReference type="AlphaFoldDB" id="A0A9W5N0G6"/>
<sequence>MRTLIGIRFVAFIFVCFGLYSFEYKYTRWDSEAQYLKPYIYVNIRPSET</sequence>
<dbReference type="Proteomes" id="UP000004621">
    <property type="component" value="Unassembled WGS sequence"/>
</dbReference>
<organism evidence="2 3">
    <name type="scientific">Neisseria subflava NJ9703</name>
    <dbReference type="NCBI Taxonomy" id="546268"/>
    <lineage>
        <taxon>Bacteria</taxon>
        <taxon>Pseudomonadati</taxon>
        <taxon>Pseudomonadota</taxon>
        <taxon>Betaproteobacteria</taxon>
        <taxon>Neisseriales</taxon>
        <taxon>Neisseriaceae</taxon>
        <taxon>Neisseria</taxon>
    </lineage>
</organism>
<comment type="caution">
    <text evidence="2">The sequence shown here is derived from an EMBL/GenBank/DDBJ whole genome shotgun (WGS) entry which is preliminary data.</text>
</comment>
<proteinExistence type="predicted"/>
<reference evidence="2 3" key="1">
    <citation type="submission" date="2010-01" db="EMBL/GenBank/DDBJ databases">
        <authorList>
            <person name="Weinstock G."/>
            <person name="Sodergren E."/>
            <person name="Clifton S."/>
            <person name="Fulton L."/>
            <person name="Fulton B."/>
            <person name="Courtney L."/>
            <person name="Fronick C."/>
            <person name="Harrison M."/>
            <person name="Strong C."/>
            <person name="Farmer C."/>
            <person name="Delahaunty K."/>
            <person name="Markovic C."/>
            <person name="Hall O."/>
            <person name="Minx P."/>
            <person name="Tomlinson C."/>
            <person name="Mitreva M."/>
            <person name="Nelson J."/>
            <person name="Hou S."/>
            <person name="Wollam A."/>
            <person name="Pepin K.H."/>
            <person name="Johnson M."/>
            <person name="Bhonagiri V."/>
            <person name="Nash W.E."/>
            <person name="Warren W."/>
            <person name="Chinwalla A."/>
            <person name="Mardis E.R."/>
            <person name="Wilson R.K."/>
        </authorList>
    </citation>
    <scope>NUCLEOTIDE SEQUENCE [LARGE SCALE GENOMIC DNA]</scope>
    <source>
        <strain evidence="2 3">NJ9703</strain>
    </source>
</reference>
<keyword evidence="1" id="KW-0472">Membrane</keyword>
<feature type="transmembrane region" description="Helical" evidence="1">
    <location>
        <begin position="6"/>
        <end position="22"/>
    </location>
</feature>
<protein>
    <submittedName>
        <fullName evidence="2">Uncharacterized protein</fullName>
    </submittedName>
</protein>
<evidence type="ECO:0000313" key="2">
    <source>
        <dbReference type="EMBL" id="EFC53239.1"/>
    </source>
</evidence>
<keyword evidence="1" id="KW-1133">Transmembrane helix</keyword>